<comment type="caution">
    <text evidence="1">The sequence shown here is derived from an EMBL/GenBank/DDBJ whole genome shotgun (WGS) entry which is preliminary data.</text>
</comment>
<reference evidence="1 2" key="1">
    <citation type="submission" date="2016-08" db="EMBL/GenBank/DDBJ databases">
        <title>Genome sequencing of Paenibacillus sp. TI45-13ar, isolated from Korean traditional nuruk.</title>
        <authorList>
            <person name="Kim S.-J."/>
        </authorList>
    </citation>
    <scope>NUCLEOTIDE SEQUENCE [LARGE SCALE GENOMIC DNA]</scope>
    <source>
        <strain evidence="1 2">TI45-13ar</strain>
    </source>
</reference>
<accession>A0A1E3KZF9</accession>
<protein>
    <submittedName>
        <fullName evidence="1">Uncharacterized protein</fullName>
    </submittedName>
</protein>
<keyword evidence="2" id="KW-1185">Reference proteome</keyword>
<name>A0A1E3KZF9_9BACL</name>
<dbReference type="SUPFAM" id="SSF48695">
    <property type="entry name" value="Multiheme cytochromes"/>
    <property type="match status" value="1"/>
</dbReference>
<gene>
    <name evidence="1" type="ORF">PTI45_03795</name>
</gene>
<dbReference type="Proteomes" id="UP000094578">
    <property type="component" value="Unassembled WGS sequence"/>
</dbReference>
<dbReference type="EMBL" id="MDER01000074">
    <property type="protein sequence ID" value="ODP26834.1"/>
    <property type="molecule type" value="Genomic_DNA"/>
</dbReference>
<dbReference type="AlphaFoldDB" id="A0A1E3KZF9"/>
<organism evidence="1 2">
    <name type="scientific">Paenibacillus nuruki</name>
    <dbReference type="NCBI Taxonomy" id="1886670"/>
    <lineage>
        <taxon>Bacteria</taxon>
        <taxon>Bacillati</taxon>
        <taxon>Bacillota</taxon>
        <taxon>Bacilli</taxon>
        <taxon>Bacillales</taxon>
        <taxon>Paenibacillaceae</taxon>
        <taxon>Paenibacillus</taxon>
    </lineage>
</organism>
<dbReference type="RefSeq" id="WP_069329144.1">
    <property type="nucleotide sequence ID" value="NZ_MDER01000074.1"/>
</dbReference>
<evidence type="ECO:0000313" key="1">
    <source>
        <dbReference type="EMBL" id="ODP26834.1"/>
    </source>
</evidence>
<sequence>MANHDFNSPCCCNECCTIDYEVHCPNCSLLHVFDVVRSHKDGSEKGIFYYEFFTPDEAGEDFKCSCGHTMTDLNYYTNYNMKLTKLRRDYLDQKAKARKCTTCNKIEVFDHLPYPWTTVKLKEVDQSLLCQECYSEYHLTTLTDPTTDTERYIYNPQKLQYELSKIKIICNTCHKPRWLNPENHWKKQCGNCYKKQPVKKKITIRPI</sequence>
<evidence type="ECO:0000313" key="2">
    <source>
        <dbReference type="Proteomes" id="UP000094578"/>
    </source>
</evidence>
<dbReference type="InterPro" id="IPR036280">
    <property type="entry name" value="Multihaem_cyt_sf"/>
</dbReference>
<proteinExistence type="predicted"/>